<evidence type="ECO:0000313" key="3">
    <source>
        <dbReference type="EMBL" id="CAE7198635.1"/>
    </source>
</evidence>
<protein>
    <recommendedName>
        <fullName evidence="2">Fungal-type protein kinase domain-containing protein</fullName>
    </recommendedName>
</protein>
<name>A0A8H3E769_9AGAM</name>
<dbReference type="PANTHER" id="PTHR38248:SF2">
    <property type="entry name" value="FUNK1 11"/>
    <property type="match status" value="1"/>
</dbReference>
<accession>A0A8H3E769</accession>
<dbReference type="Proteomes" id="UP000663827">
    <property type="component" value="Unassembled WGS sequence"/>
</dbReference>
<evidence type="ECO:0000313" key="4">
    <source>
        <dbReference type="Proteomes" id="UP000663827"/>
    </source>
</evidence>
<sequence>MDRFIESELHNAIFYDPKFIQRFLSGDAAKLEQVHEECGRLNEYYREYDIWQLPSKITTEKSLYEPLLKIFNTIKKAVDAVDAVDAADASIHTDPSSRDHEETNSNPPSSDNDQSGNFVPSKKLDRTSKSAMPSTRSTRSNTGLTNTSKPPMPTKPSKPSFIDNSKYSIPSDRAETELIKPDLVLFEVEEKHKHWEHVRLPIEIKKQPGHQKAAMKQLSRYARAVFAHQLHRRHLYAMMVCGTEATFVRFDRAGILYSGPLDLRKKSKAFTDALASLLLLNKTDQGYDPAFTCKMNEQGRLVYFVDLPASAFANQEPTTESTTSNENKIRRFEVAERLCHRRSICGRATIVLRIGKKDSGEEYILKIMWRDPERDSEGEVLRQVKGTFGLAQYVWHGDACGNCRCASQATRPWGCSECVARTVQLEELEICEQMTDIAIPVPPEVEGGDEVELMVVDTTSHRPTSRRRPHRICAFLVISSRGAPLQQAETAEQFMRAVLDAILGT</sequence>
<dbReference type="PANTHER" id="PTHR38248">
    <property type="entry name" value="FUNK1 6"/>
    <property type="match status" value="1"/>
</dbReference>
<proteinExistence type="predicted"/>
<reference evidence="3" key="1">
    <citation type="submission" date="2021-01" db="EMBL/GenBank/DDBJ databases">
        <authorList>
            <person name="Kaushik A."/>
        </authorList>
    </citation>
    <scope>NUCLEOTIDE SEQUENCE</scope>
    <source>
        <strain evidence="3">AG5</strain>
    </source>
</reference>
<dbReference type="InterPro" id="IPR040976">
    <property type="entry name" value="Pkinase_fungal"/>
</dbReference>
<evidence type="ECO:0000256" key="1">
    <source>
        <dbReference type="SAM" id="MobiDB-lite"/>
    </source>
</evidence>
<dbReference type="Pfam" id="PF17667">
    <property type="entry name" value="Pkinase_fungal"/>
    <property type="match status" value="1"/>
</dbReference>
<dbReference type="AlphaFoldDB" id="A0A8H3E769"/>
<comment type="caution">
    <text evidence="3">The sequence shown here is derived from an EMBL/GenBank/DDBJ whole genome shotgun (WGS) entry which is preliminary data.</text>
</comment>
<feature type="region of interest" description="Disordered" evidence="1">
    <location>
        <begin position="90"/>
        <end position="167"/>
    </location>
</feature>
<feature type="domain" description="Fungal-type protein kinase" evidence="2">
    <location>
        <begin position="181"/>
        <end position="503"/>
    </location>
</feature>
<feature type="compositionally biased region" description="Low complexity" evidence="1">
    <location>
        <begin position="104"/>
        <end position="113"/>
    </location>
</feature>
<gene>
    <name evidence="3" type="ORF">RDB_LOCUS136210</name>
</gene>
<dbReference type="EMBL" id="CAJNJQ010003436">
    <property type="protein sequence ID" value="CAE7198635.1"/>
    <property type="molecule type" value="Genomic_DNA"/>
</dbReference>
<feature type="compositionally biased region" description="Polar residues" evidence="1">
    <location>
        <begin position="129"/>
        <end position="144"/>
    </location>
</feature>
<evidence type="ECO:0000259" key="2">
    <source>
        <dbReference type="Pfam" id="PF17667"/>
    </source>
</evidence>
<organism evidence="3 4">
    <name type="scientific">Rhizoctonia solani</name>
    <dbReference type="NCBI Taxonomy" id="456999"/>
    <lineage>
        <taxon>Eukaryota</taxon>
        <taxon>Fungi</taxon>
        <taxon>Dikarya</taxon>
        <taxon>Basidiomycota</taxon>
        <taxon>Agaricomycotina</taxon>
        <taxon>Agaricomycetes</taxon>
        <taxon>Cantharellales</taxon>
        <taxon>Ceratobasidiaceae</taxon>
        <taxon>Rhizoctonia</taxon>
    </lineage>
</organism>